<dbReference type="GO" id="GO:0005634">
    <property type="term" value="C:nucleus"/>
    <property type="evidence" value="ECO:0007669"/>
    <property type="project" value="UniProtKB-SubCell"/>
</dbReference>
<comment type="subcellular location">
    <subcellularLocation>
        <location evidence="1">Nucleus</location>
    </subcellularLocation>
</comment>
<dbReference type="Proteomes" id="UP001172155">
    <property type="component" value="Unassembled WGS sequence"/>
</dbReference>
<gene>
    <name evidence="5" type="ORF">B0T18DRAFT_416072</name>
</gene>
<feature type="region of interest" description="Disordered" evidence="3">
    <location>
        <begin position="57"/>
        <end position="83"/>
    </location>
</feature>
<evidence type="ECO:0000259" key="4">
    <source>
        <dbReference type="PROSITE" id="PS50048"/>
    </source>
</evidence>
<keyword evidence="2" id="KW-0539">Nucleus</keyword>
<dbReference type="Pfam" id="PF00172">
    <property type="entry name" value="Zn_clus"/>
    <property type="match status" value="1"/>
</dbReference>
<name>A0AA40EQY8_9PEZI</name>
<evidence type="ECO:0000313" key="5">
    <source>
        <dbReference type="EMBL" id="KAK0743874.1"/>
    </source>
</evidence>
<dbReference type="PANTHER" id="PTHR31001">
    <property type="entry name" value="UNCHARACTERIZED TRANSCRIPTIONAL REGULATORY PROTEIN"/>
    <property type="match status" value="1"/>
</dbReference>
<dbReference type="SMART" id="SM00066">
    <property type="entry name" value="GAL4"/>
    <property type="match status" value="1"/>
</dbReference>
<evidence type="ECO:0000256" key="2">
    <source>
        <dbReference type="ARBA" id="ARBA00023242"/>
    </source>
</evidence>
<dbReference type="Gene3D" id="4.10.240.10">
    <property type="entry name" value="Zn(2)-C6 fungal-type DNA-binding domain"/>
    <property type="match status" value="1"/>
</dbReference>
<feature type="domain" description="Zn(2)-C6 fungal-type" evidence="4">
    <location>
        <begin position="21"/>
        <end position="50"/>
    </location>
</feature>
<keyword evidence="6" id="KW-1185">Reference proteome</keyword>
<dbReference type="InterPro" id="IPR050613">
    <property type="entry name" value="Sec_Metabolite_Reg"/>
</dbReference>
<organism evidence="5 6">
    <name type="scientific">Schizothecium vesticola</name>
    <dbReference type="NCBI Taxonomy" id="314040"/>
    <lineage>
        <taxon>Eukaryota</taxon>
        <taxon>Fungi</taxon>
        <taxon>Dikarya</taxon>
        <taxon>Ascomycota</taxon>
        <taxon>Pezizomycotina</taxon>
        <taxon>Sordariomycetes</taxon>
        <taxon>Sordariomycetidae</taxon>
        <taxon>Sordariales</taxon>
        <taxon>Schizotheciaceae</taxon>
        <taxon>Schizothecium</taxon>
    </lineage>
</organism>
<dbReference type="InterPro" id="IPR036864">
    <property type="entry name" value="Zn2-C6_fun-type_DNA-bd_sf"/>
</dbReference>
<dbReference type="GO" id="GO:0000981">
    <property type="term" value="F:DNA-binding transcription factor activity, RNA polymerase II-specific"/>
    <property type="evidence" value="ECO:0007669"/>
    <property type="project" value="InterPro"/>
</dbReference>
<dbReference type="PANTHER" id="PTHR31001:SF85">
    <property type="entry name" value="ZN(II)2CYS6 TRANSCRIPTION FACTOR (EUROFUNG)"/>
    <property type="match status" value="1"/>
</dbReference>
<protein>
    <recommendedName>
        <fullName evidence="4">Zn(2)-C6 fungal-type domain-containing protein</fullName>
    </recommendedName>
</protein>
<dbReference type="AlphaFoldDB" id="A0AA40EQY8"/>
<evidence type="ECO:0000256" key="1">
    <source>
        <dbReference type="ARBA" id="ARBA00004123"/>
    </source>
</evidence>
<sequence length="580" mass="64152">MARLLKPALGTCAVDIVKPKACTACRNRKVKCNRTVPCSNCTAWAVECVYPPPKRTCRRRPRAATGLAPKTAPKTAPHSPAPARPAPFPLDTFPLDLAALHPRPNHISKYYCVFLRSIDPLIKVLHRPTTELLLQRAVSDPASLKHNESAVLLTLYLSSLSAMSAADAEASSGLSRSTALATFKGAAEHALMRANFLAAADLTTLQAFVLYLSLHRFSDDAYRVYALTALGQRLADTSPRNPSPLDRELRIRLRWELWCMDHRAHEDALGHEDDESRSLDARMPDTLPMNVQDADIGSPTTVSSGGWTEVSFSLVCFEIAITYRSLPTLPPQQREAAIDACERHVQDLYLGYCDCDNAEPIQWLARHVGHVLLMEMRFRVCMRVEDGGLGVDAENMALSEIEVHERRELFLEAVDILDIQQRVRVEPLAAEWSWLLPAYLQFWPLAFVLGELGRYGVMGLSDVMGVRAWEVAKVSLRRWDLEGNQRGSRRVEVLKVLVARVEGLWEGAANVGVADEGDCSTGDSVDTEGFFSIEFSNDGTEAGLGGVVLEESDPLVHDFLVNDSAMVIGEGIGWNGFFIY</sequence>
<evidence type="ECO:0000256" key="3">
    <source>
        <dbReference type="SAM" id="MobiDB-lite"/>
    </source>
</evidence>
<comment type="caution">
    <text evidence="5">The sequence shown here is derived from an EMBL/GenBank/DDBJ whole genome shotgun (WGS) entry which is preliminary data.</text>
</comment>
<dbReference type="EMBL" id="JAUKUD010000005">
    <property type="protein sequence ID" value="KAK0743874.1"/>
    <property type="molecule type" value="Genomic_DNA"/>
</dbReference>
<reference evidence="5" key="1">
    <citation type="submission" date="2023-06" db="EMBL/GenBank/DDBJ databases">
        <title>Genome-scale phylogeny and comparative genomics of the fungal order Sordariales.</title>
        <authorList>
            <consortium name="Lawrence Berkeley National Laboratory"/>
            <person name="Hensen N."/>
            <person name="Bonometti L."/>
            <person name="Westerberg I."/>
            <person name="Brannstrom I.O."/>
            <person name="Guillou S."/>
            <person name="Cros-Aarteil S."/>
            <person name="Calhoun S."/>
            <person name="Haridas S."/>
            <person name="Kuo A."/>
            <person name="Mondo S."/>
            <person name="Pangilinan J."/>
            <person name="Riley R."/>
            <person name="LaButti K."/>
            <person name="Andreopoulos B."/>
            <person name="Lipzen A."/>
            <person name="Chen C."/>
            <person name="Yanf M."/>
            <person name="Daum C."/>
            <person name="Ng V."/>
            <person name="Clum A."/>
            <person name="Steindorff A."/>
            <person name="Ohm R."/>
            <person name="Martin F."/>
            <person name="Silar P."/>
            <person name="Natvig D."/>
            <person name="Lalanne C."/>
            <person name="Gautier V."/>
            <person name="Ament-velasquez S.L."/>
            <person name="Kruys A."/>
            <person name="Hutchinson M.I."/>
            <person name="Powell A.J."/>
            <person name="Barry K."/>
            <person name="Miller A.N."/>
            <person name="Grigoriev I.V."/>
            <person name="Debuchy R."/>
            <person name="Gladieux P."/>
            <person name="Thoren M.H."/>
            <person name="Johannesson H."/>
        </authorList>
    </citation>
    <scope>NUCLEOTIDE SEQUENCE</scope>
    <source>
        <strain evidence="5">SMH3187-1</strain>
    </source>
</reference>
<dbReference type="CDD" id="cd12148">
    <property type="entry name" value="fungal_TF_MHR"/>
    <property type="match status" value="1"/>
</dbReference>
<dbReference type="GO" id="GO:0008270">
    <property type="term" value="F:zinc ion binding"/>
    <property type="evidence" value="ECO:0007669"/>
    <property type="project" value="InterPro"/>
</dbReference>
<dbReference type="CDD" id="cd00067">
    <property type="entry name" value="GAL4"/>
    <property type="match status" value="1"/>
</dbReference>
<dbReference type="InterPro" id="IPR001138">
    <property type="entry name" value="Zn2Cys6_DnaBD"/>
</dbReference>
<dbReference type="PROSITE" id="PS50048">
    <property type="entry name" value="ZN2_CY6_FUNGAL_2"/>
    <property type="match status" value="1"/>
</dbReference>
<evidence type="ECO:0000313" key="6">
    <source>
        <dbReference type="Proteomes" id="UP001172155"/>
    </source>
</evidence>
<dbReference type="SUPFAM" id="SSF57701">
    <property type="entry name" value="Zn2/Cys6 DNA-binding domain"/>
    <property type="match status" value="1"/>
</dbReference>
<dbReference type="PROSITE" id="PS00463">
    <property type="entry name" value="ZN2_CY6_FUNGAL_1"/>
    <property type="match status" value="1"/>
</dbReference>
<accession>A0AA40EQY8</accession>
<proteinExistence type="predicted"/>